<protein>
    <submittedName>
        <fullName evidence="1">Uncharacterized protein</fullName>
    </submittedName>
</protein>
<accession>A0ABR0Q7J3</accession>
<evidence type="ECO:0000313" key="2">
    <source>
        <dbReference type="Proteomes" id="UP001358586"/>
    </source>
</evidence>
<keyword evidence="2" id="KW-1185">Reference proteome</keyword>
<reference evidence="1 2" key="1">
    <citation type="submission" date="2023-03" db="EMBL/GenBank/DDBJ databases">
        <title>WGS of Gossypium arboreum.</title>
        <authorList>
            <person name="Yu D."/>
        </authorList>
    </citation>
    <scope>NUCLEOTIDE SEQUENCE [LARGE SCALE GENOMIC DNA]</scope>
    <source>
        <tissue evidence="1">Leaf</tissue>
    </source>
</reference>
<gene>
    <name evidence="1" type="ORF">PVK06_010707</name>
</gene>
<organism evidence="1 2">
    <name type="scientific">Gossypium arboreum</name>
    <name type="common">Tree cotton</name>
    <name type="synonym">Gossypium nanking</name>
    <dbReference type="NCBI Taxonomy" id="29729"/>
    <lineage>
        <taxon>Eukaryota</taxon>
        <taxon>Viridiplantae</taxon>
        <taxon>Streptophyta</taxon>
        <taxon>Embryophyta</taxon>
        <taxon>Tracheophyta</taxon>
        <taxon>Spermatophyta</taxon>
        <taxon>Magnoliopsida</taxon>
        <taxon>eudicotyledons</taxon>
        <taxon>Gunneridae</taxon>
        <taxon>Pentapetalae</taxon>
        <taxon>rosids</taxon>
        <taxon>malvids</taxon>
        <taxon>Malvales</taxon>
        <taxon>Malvaceae</taxon>
        <taxon>Malvoideae</taxon>
        <taxon>Gossypium</taxon>
    </lineage>
</organism>
<comment type="caution">
    <text evidence="1">The sequence shown here is derived from an EMBL/GenBank/DDBJ whole genome shotgun (WGS) entry which is preliminary data.</text>
</comment>
<name>A0ABR0Q7J3_GOSAR</name>
<proteinExistence type="predicted"/>
<dbReference type="EMBL" id="JARKNE010000004">
    <property type="protein sequence ID" value="KAK5835024.1"/>
    <property type="molecule type" value="Genomic_DNA"/>
</dbReference>
<sequence>MEEVEHDIPELEDEGYSTVIEHDELNICVQQEFRVEERDKIVRSEKGFFTLIYVGLVVGVVLDVEGELKPESSKSVEEPTHFLTMVEEELTDQLNENTYFQFEIRIEV</sequence>
<dbReference type="Proteomes" id="UP001358586">
    <property type="component" value="Chromosome 4"/>
</dbReference>
<evidence type="ECO:0000313" key="1">
    <source>
        <dbReference type="EMBL" id="KAK5835024.1"/>
    </source>
</evidence>